<reference evidence="2 3" key="1">
    <citation type="journal article" date="2002" name="Nature">
        <title>Genome sequence and comparative analysis of the model rodent malaria parasite Plasmodium yoelii yoelii.</title>
        <authorList>
            <person name="Carlton J.M."/>
            <person name="Angiuoli S.V."/>
            <person name="Suh B.B."/>
            <person name="Kooij T.W."/>
            <person name="Pertea M."/>
            <person name="Silva J.C."/>
            <person name="Ermolaeva M.D."/>
            <person name="Allen J.E."/>
            <person name="Selengut J.D."/>
            <person name="Koo H.L."/>
            <person name="Peterson J.D."/>
            <person name="Pop M."/>
            <person name="Kosack D.S."/>
            <person name="Shumway M.F."/>
            <person name="Bidwell S.L."/>
            <person name="Shallom S.J."/>
            <person name="van Aken S.E."/>
            <person name="Riedmuller S.B."/>
            <person name="Feldblyum T.V."/>
            <person name="Cho J.K."/>
            <person name="Quackenbush J."/>
            <person name="Sedegah M."/>
            <person name="Shoaibi A."/>
            <person name="Cummings L.M."/>
            <person name="Florens L."/>
            <person name="Yates J.R."/>
            <person name="Raine J.D."/>
            <person name="Sinden R.E."/>
            <person name="Harris M.A."/>
            <person name="Cunningham D.A."/>
            <person name="Preiser P.R."/>
            <person name="Bergman L.W."/>
            <person name="Vaidya A.B."/>
            <person name="van Lin L.H."/>
            <person name="Janse C.J."/>
            <person name="Waters A.P."/>
            <person name="Smith H.O."/>
            <person name="White O.R."/>
            <person name="Salzberg S.L."/>
            <person name="Venter J.C."/>
            <person name="Fraser C.M."/>
            <person name="Hoffman S.L."/>
            <person name="Gardner M.J."/>
            <person name="Carucci D.J."/>
        </authorList>
    </citation>
    <scope>NUCLEOTIDE SEQUENCE [LARGE SCALE GENOMIC DNA]</scope>
    <source>
        <strain evidence="2 3">17XNL</strain>
    </source>
</reference>
<sequence>MDNLNDINKCVKEIYILQEKNNNLKNEIKKKINILIDKIKTNNNLSRELKNVETINAKLSADQRKQIYNYDLKNEQKKNMIKEKQQIIKELNKQITDLNFHKLASSKFSQNSEISVMLKMCISSNL</sequence>
<name>Q7RI31_PLAYO</name>
<evidence type="ECO:0000256" key="1">
    <source>
        <dbReference type="SAM" id="Coils"/>
    </source>
</evidence>
<dbReference type="PaxDb" id="73239-Q7RI31"/>
<organism evidence="2 3">
    <name type="scientific">Plasmodium yoelii yoelii</name>
    <dbReference type="NCBI Taxonomy" id="73239"/>
    <lineage>
        <taxon>Eukaryota</taxon>
        <taxon>Sar</taxon>
        <taxon>Alveolata</taxon>
        <taxon>Apicomplexa</taxon>
        <taxon>Aconoidasida</taxon>
        <taxon>Haemosporida</taxon>
        <taxon>Plasmodiidae</taxon>
        <taxon>Plasmodium</taxon>
        <taxon>Plasmodium (Vinckeia)</taxon>
    </lineage>
</organism>
<proteinExistence type="predicted"/>
<dbReference type="InParanoid" id="Q7RI31"/>
<comment type="caution">
    <text evidence="2">The sequence shown here is derived from an EMBL/GenBank/DDBJ whole genome shotgun (WGS) entry which is preliminary data.</text>
</comment>
<feature type="coiled-coil region" evidence="1">
    <location>
        <begin position="7"/>
        <end position="101"/>
    </location>
</feature>
<evidence type="ECO:0000313" key="2">
    <source>
        <dbReference type="EMBL" id="EAA15567.1"/>
    </source>
</evidence>
<evidence type="ECO:0000313" key="3">
    <source>
        <dbReference type="Proteomes" id="UP000008553"/>
    </source>
</evidence>
<keyword evidence="1" id="KW-0175">Coiled coil</keyword>
<dbReference type="AlphaFoldDB" id="Q7RI31"/>
<dbReference type="Proteomes" id="UP000008553">
    <property type="component" value="Unassembled WGS sequence"/>
</dbReference>
<gene>
    <name evidence="2" type="ORF">PY03799</name>
</gene>
<keyword evidence="3" id="KW-1185">Reference proteome</keyword>
<protein>
    <submittedName>
        <fullName evidence="2">Uncharacterized protein</fullName>
    </submittedName>
</protein>
<dbReference type="EMBL" id="AABL01001119">
    <property type="protein sequence ID" value="EAA15567.1"/>
    <property type="molecule type" value="Genomic_DNA"/>
</dbReference>
<accession>Q7RI31</accession>
<dbReference type="STRING" id="73239.Q7RI31"/>